<proteinExistence type="predicted"/>
<keyword evidence="1" id="KW-0418">Kinase</keyword>
<evidence type="ECO:0000313" key="1">
    <source>
        <dbReference type="EMBL" id="KAK3716511.1"/>
    </source>
</evidence>
<comment type="caution">
    <text evidence="1">The sequence shown here is derived from an EMBL/GenBank/DDBJ whole genome shotgun (WGS) entry which is preliminary data.</text>
</comment>
<name>A0ACC3NHK1_9PEZI</name>
<keyword evidence="1" id="KW-0808">Transferase</keyword>
<organism evidence="1 2">
    <name type="scientific">Vermiconidia calcicola</name>
    <dbReference type="NCBI Taxonomy" id="1690605"/>
    <lineage>
        <taxon>Eukaryota</taxon>
        <taxon>Fungi</taxon>
        <taxon>Dikarya</taxon>
        <taxon>Ascomycota</taxon>
        <taxon>Pezizomycotina</taxon>
        <taxon>Dothideomycetes</taxon>
        <taxon>Dothideomycetidae</taxon>
        <taxon>Mycosphaerellales</taxon>
        <taxon>Extremaceae</taxon>
        <taxon>Vermiconidia</taxon>
    </lineage>
</organism>
<gene>
    <name evidence="1" type="primary">URA6_4</name>
    <name evidence="1" type="ORF">LTR37_006407</name>
</gene>
<sequence>MSAIEGLQPSMLDRTSTLPDQKIIFVLGAPGAGKGTLCGKLVEQFDYCHISLGDHLRALCNPDSGYPIEALGGLPLGRLQADMKVRKLLEAGPIVGILKYRIEQEKRTGRQTFVIDGFPRADDSAVEFEAKVGKPARVLVFDCSRETAKARFLARGREAGDDAEMFAKRYAEFERNNQMIVDRYGQLVNRVDTSGSIADSYKILIEYLGREELDVQEDSQRS</sequence>
<dbReference type="EMBL" id="JAUTXU010000042">
    <property type="protein sequence ID" value="KAK3716511.1"/>
    <property type="molecule type" value="Genomic_DNA"/>
</dbReference>
<accession>A0ACC3NHK1</accession>
<keyword evidence="2" id="KW-1185">Reference proteome</keyword>
<protein>
    <submittedName>
        <fullName evidence="1">Bifunctional uridylate/adenylate kinase</fullName>
        <ecNumber evidence="1">2.7.4.14</ecNumber>
    </submittedName>
</protein>
<dbReference type="Proteomes" id="UP001281147">
    <property type="component" value="Unassembled WGS sequence"/>
</dbReference>
<reference evidence="1" key="1">
    <citation type="submission" date="2023-07" db="EMBL/GenBank/DDBJ databases">
        <title>Black Yeasts Isolated from many extreme environments.</title>
        <authorList>
            <person name="Coleine C."/>
            <person name="Stajich J.E."/>
            <person name="Selbmann L."/>
        </authorList>
    </citation>
    <scope>NUCLEOTIDE SEQUENCE</scope>
    <source>
        <strain evidence="1">CCFEE 5714</strain>
    </source>
</reference>
<dbReference type="EC" id="2.7.4.14" evidence="1"/>
<evidence type="ECO:0000313" key="2">
    <source>
        <dbReference type="Proteomes" id="UP001281147"/>
    </source>
</evidence>